<organism evidence="8 9">
    <name type="scientific">Anaerolinea thermolimosa</name>
    <dbReference type="NCBI Taxonomy" id="229919"/>
    <lineage>
        <taxon>Bacteria</taxon>
        <taxon>Bacillati</taxon>
        <taxon>Chloroflexota</taxon>
        <taxon>Anaerolineae</taxon>
        <taxon>Anaerolineales</taxon>
        <taxon>Anaerolineaceae</taxon>
        <taxon>Anaerolinea</taxon>
    </lineage>
</organism>
<comment type="subcellular location">
    <subcellularLocation>
        <location evidence="1">Membrane</location>
        <topology evidence="1">Multi-pass membrane protein</topology>
    </subcellularLocation>
</comment>
<evidence type="ECO:0000256" key="1">
    <source>
        <dbReference type="ARBA" id="ARBA00004141"/>
    </source>
</evidence>
<dbReference type="PANTHER" id="PTHR33507">
    <property type="entry name" value="INNER MEMBRANE PROTEIN YBBJ"/>
    <property type="match status" value="1"/>
</dbReference>
<dbReference type="GO" id="GO:0016020">
    <property type="term" value="C:membrane"/>
    <property type="evidence" value="ECO:0007669"/>
    <property type="project" value="UniProtKB-SubCell"/>
</dbReference>
<evidence type="ECO:0000259" key="6">
    <source>
        <dbReference type="Pfam" id="PF01957"/>
    </source>
</evidence>
<comment type="caution">
    <text evidence="8">The sequence shown here is derived from an EMBL/GenBank/DDBJ whole genome shotgun (WGS) entry which is preliminary data.</text>
</comment>
<sequence length="208" mass="21900">MINNILLDPNVGFVLLMGGFVFAILALFSPGTGILEVGALFALLLAGYTLVTLPVNGWAIVVMIVAVFPLVFAVRGPRGGGQGRSTLFLIAGIVLLILGSIFVFRTEQGGPAVNPILAVIISGGSGLLLWFMARKSLEAALATPRHNLDRLIGMTGTARTDLRPEGTVYVGGEEWTAVSSSYIPSGATIRVIARQGLVLTVEQVKPEE</sequence>
<dbReference type="EMBL" id="DPBP01000005">
    <property type="protein sequence ID" value="HCE16533.1"/>
    <property type="molecule type" value="Genomic_DNA"/>
</dbReference>
<evidence type="ECO:0000256" key="2">
    <source>
        <dbReference type="ARBA" id="ARBA00022692"/>
    </source>
</evidence>
<reference evidence="8 9" key="1">
    <citation type="journal article" date="2018" name="Nat. Biotechnol.">
        <title>A standardized bacterial taxonomy based on genome phylogeny substantially revises the tree of life.</title>
        <authorList>
            <person name="Parks D.H."/>
            <person name="Chuvochina M."/>
            <person name="Waite D.W."/>
            <person name="Rinke C."/>
            <person name="Skarshewski A."/>
            <person name="Chaumeil P.A."/>
            <person name="Hugenholtz P."/>
        </authorList>
    </citation>
    <scope>NUCLEOTIDE SEQUENCE [LARGE SCALE GENOMIC DNA]</scope>
    <source>
        <strain evidence="8">UBA8781</strain>
    </source>
</reference>
<evidence type="ECO:0000313" key="9">
    <source>
        <dbReference type="Proteomes" id="UP000264141"/>
    </source>
</evidence>
<dbReference type="InterPro" id="IPR002810">
    <property type="entry name" value="NfeD-like_C"/>
</dbReference>
<evidence type="ECO:0000256" key="3">
    <source>
        <dbReference type="ARBA" id="ARBA00022989"/>
    </source>
</evidence>
<proteinExistence type="predicted"/>
<evidence type="ECO:0000256" key="5">
    <source>
        <dbReference type="SAM" id="Phobius"/>
    </source>
</evidence>
<protein>
    <submittedName>
        <fullName evidence="8">Uncharacterized protein</fullName>
    </submittedName>
</protein>
<keyword evidence="4 5" id="KW-0472">Membrane</keyword>
<feature type="transmembrane region" description="Helical" evidence="5">
    <location>
        <begin position="57"/>
        <end position="74"/>
    </location>
</feature>
<feature type="transmembrane region" description="Helical" evidence="5">
    <location>
        <begin position="12"/>
        <end position="28"/>
    </location>
</feature>
<feature type="transmembrane region" description="Helical" evidence="5">
    <location>
        <begin position="116"/>
        <end position="133"/>
    </location>
</feature>
<dbReference type="Pfam" id="PF24961">
    <property type="entry name" value="NfeD_membrane"/>
    <property type="match status" value="1"/>
</dbReference>
<gene>
    <name evidence="8" type="ORF">DEQ80_01610</name>
</gene>
<dbReference type="STRING" id="229919.GCA_001050195_03027"/>
<dbReference type="Proteomes" id="UP000264141">
    <property type="component" value="Unassembled WGS sequence"/>
</dbReference>
<accession>A0A3D1JDF6</accession>
<dbReference type="AlphaFoldDB" id="A0A3D1JDF6"/>
<feature type="domain" description="NfeD integral membrane" evidence="7">
    <location>
        <begin position="10"/>
        <end position="133"/>
    </location>
</feature>
<dbReference type="InterPro" id="IPR012340">
    <property type="entry name" value="NA-bd_OB-fold"/>
</dbReference>
<keyword evidence="3 5" id="KW-1133">Transmembrane helix</keyword>
<dbReference type="InterPro" id="IPR052165">
    <property type="entry name" value="Membrane_assoc_protease"/>
</dbReference>
<keyword evidence="2 5" id="KW-0812">Transmembrane</keyword>
<evidence type="ECO:0000313" key="8">
    <source>
        <dbReference type="EMBL" id="HCE16533.1"/>
    </source>
</evidence>
<dbReference type="Gene3D" id="2.40.50.140">
    <property type="entry name" value="Nucleic acid-binding proteins"/>
    <property type="match status" value="1"/>
</dbReference>
<name>A0A3D1JDF6_9CHLR</name>
<dbReference type="InterPro" id="IPR056739">
    <property type="entry name" value="NfeD_membrane"/>
</dbReference>
<feature type="transmembrane region" description="Helical" evidence="5">
    <location>
        <begin position="86"/>
        <end position="104"/>
    </location>
</feature>
<feature type="domain" description="NfeD-like C-terminal" evidence="6">
    <location>
        <begin position="149"/>
        <end position="202"/>
    </location>
</feature>
<evidence type="ECO:0000256" key="4">
    <source>
        <dbReference type="ARBA" id="ARBA00023136"/>
    </source>
</evidence>
<dbReference type="Pfam" id="PF01957">
    <property type="entry name" value="NfeD"/>
    <property type="match status" value="1"/>
</dbReference>
<evidence type="ECO:0000259" key="7">
    <source>
        <dbReference type="Pfam" id="PF24961"/>
    </source>
</evidence>
<dbReference type="SUPFAM" id="SSF141322">
    <property type="entry name" value="NfeD domain-like"/>
    <property type="match status" value="1"/>
</dbReference>